<sequence length="100" mass="10909">MRMSTLALSPVMPAVPPPAYTSSAEEEEDPFAAHYTPSLPPTPEPESWKTAWSEKSVEQFVLAGPVTQHADGGVRLESNLPQAAVKADLREVPPAYMRYT</sequence>
<organism evidence="2 3">
    <name type="scientific">Phanerochaete carnosa (strain HHB-10118-sp)</name>
    <name type="common">White-rot fungus</name>
    <name type="synonym">Peniophora carnosa</name>
    <dbReference type="NCBI Taxonomy" id="650164"/>
    <lineage>
        <taxon>Eukaryota</taxon>
        <taxon>Fungi</taxon>
        <taxon>Dikarya</taxon>
        <taxon>Basidiomycota</taxon>
        <taxon>Agaricomycotina</taxon>
        <taxon>Agaricomycetes</taxon>
        <taxon>Polyporales</taxon>
        <taxon>Phanerochaetaceae</taxon>
        <taxon>Phanerochaete</taxon>
    </lineage>
</organism>
<dbReference type="KEGG" id="pco:PHACADRAFT_263556"/>
<evidence type="ECO:0000256" key="1">
    <source>
        <dbReference type="SAM" id="MobiDB-lite"/>
    </source>
</evidence>
<dbReference type="OrthoDB" id="10624539at2759"/>
<accession>K5WMB0</accession>
<feature type="region of interest" description="Disordered" evidence="1">
    <location>
        <begin position="1"/>
        <end position="48"/>
    </location>
</feature>
<dbReference type="Proteomes" id="UP000008370">
    <property type="component" value="Unassembled WGS sequence"/>
</dbReference>
<evidence type="ECO:0000313" key="2">
    <source>
        <dbReference type="EMBL" id="EKM51427.1"/>
    </source>
</evidence>
<dbReference type="EMBL" id="JH930477">
    <property type="protein sequence ID" value="EKM51427.1"/>
    <property type="molecule type" value="Genomic_DNA"/>
</dbReference>
<dbReference type="AlphaFoldDB" id="K5WMB0"/>
<name>K5WMB0_PHACS</name>
<evidence type="ECO:0000313" key="3">
    <source>
        <dbReference type="Proteomes" id="UP000008370"/>
    </source>
</evidence>
<keyword evidence="3" id="KW-1185">Reference proteome</keyword>
<dbReference type="HOGENOM" id="CLU_2307043_0_0_1"/>
<gene>
    <name evidence="2" type="ORF">PHACADRAFT_263556</name>
</gene>
<dbReference type="RefSeq" id="XP_007400568.1">
    <property type="nucleotide sequence ID" value="XM_007400506.1"/>
</dbReference>
<proteinExistence type="predicted"/>
<dbReference type="GeneID" id="18918586"/>
<protein>
    <submittedName>
        <fullName evidence="2">Uncharacterized protein</fullName>
    </submittedName>
</protein>
<dbReference type="InParanoid" id="K5WMB0"/>
<reference evidence="2 3" key="1">
    <citation type="journal article" date="2012" name="BMC Genomics">
        <title>Comparative genomics of the white-rot fungi, Phanerochaete carnosa and P. chrysosporium, to elucidate the genetic basis of the distinct wood types they colonize.</title>
        <authorList>
            <person name="Suzuki H."/>
            <person name="MacDonald J."/>
            <person name="Syed K."/>
            <person name="Salamov A."/>
            <person name="Hori C."/>
            <person name="Aerts A."/>
            <person name="Henrissat B."/>
            <person name="Wiebenga A."/>
            <person name="vanKuyk P.A."/>
            <person name="Barry K."/>
            <person name="Lindquist E."/>
            <person name="LaButti K."/>
            <person name="Lapidus A."/>
            <person name="Lucas S."/>
            <person name="Coutinho P."/>
            <person name="Gong Y."/>
            <person name="Samejima M."/>
            <person name="Mahadevan R."/>
            <person name="Abou-Zaid M."/>
            <person name="de Vries R.P."/>
            <person name="Igarashi K."/>
            <person name="Yadav J.S."/>
            <person name="Grigoriev I.V."/>
            <person name="Master E.R."/>
        </authorList>
    </citation>
    <scope>NUCLEOTIDE SEQUENCE [LARGE SCALE GENOMIC DNA]</scope>
    <source>
        <strain evidence="2 3">HHB-10118-sp</strain>
    </source>
</reference>